<reference evidence="1 2" key="1">
    <citation type="submission" date="2024-06" db="EMBL/GenBank/DDBJ databases">
        <title>Genomic Encyclopedia of Type Strains, Phase IV (KMG-IV): sequencing the most valuable type-strain genomes for metagenomic binning, comparative biology and taxonomic classification.</title>
        <authorList>
            <person name="Goeker M."/>
        </authorList>
    </citation>
    <scope>NUCLEOTIDE SEQUENCE [LARGE SCALE GENOMIC DNA]</scope>
    <source>
        <strain evidence="1 2">DSM 21331</strain>
    </source>
</reference>
<dbReference type="EMBL" id="JBEPMM010000012">
    <property type="protein sequence ID" value="MET3694152.1"/>
    <property type="molecule type" value="Genomic_DNA"/>
</dbReference>
<evidence type="ECO:0008006" key="3">
    <source>
        <dbReference type="Google" id="ProtNLM"/>
    </source>
</evidence>
<dbReference type="InterPro" id="IPR029044">
    <property type="entry name" value="Nucleotide-diphossugar_trans"/>
</dbReference>
<evidence type="ECO:0000313" key="1">
    <source>
        <dbReference type="EMBL" id="MET3694152.1"/>
    </source>
</evidence>
<dbReference type="SUPFAM" id="SSF53448">
    <property type="entry name" value="Nucleotide-diphospho-sugar transferases"/>
    <property type="match status" value="1"/>
</dbReference>
<proteinExistence type="predicted"/>
<name>A0ABV2L8I4_9HYPH</name>
<sequence>MAIHLYCMCLNEEAMIPYFLAHYLPIVDKIYVFDNGSTDKSLRLLSGDDRIVVADVKTQGGSFMDTYNALMNSAWTRSRGEAEWIVTAEMDEHLHHPDLRGYLARSRYVGVTFITALGYNMIAEAFPTDPRPLWQHVVRGARETAYDKPAIFDPRAVVEINYYNGRHAAAPTGHIVHEPQRQVKLLHYKSLGLDYVCARNESLAGGLQSEDIEARHGAHYLRNRAQTEADLRAIRAYARRVPGLHASDETDGELSFPEEMGVIAASQLFDAGYYAEKNPDVATSTLDPLTHYCAFGWQEARRPNPLFDSAWYLTTYAGEIPKGVNPLFDYIRVGEKRGRFPCVDFDPELYRLEKGLSPGVSPLHHALAGSMSDTPSASHRSRLRGVWDRLT</sequence>
<evidence type="ECO:0000313" key="2">
    <source>
        <dbReference type="Proteomes" id="UP001549145"/>
    </source>
</evidence>
<accession>A0ABV2L8I4</accession>
<dbReference type="RefSeq" id="WP_238281747.1">
    <property type="nucleotide sequence ID" value="NZ_BPQL01000137.1"/>
</dbReference>
<protein>
    <recommendedName>
        <fullName evidence="3">Glycosyl transferase family 2</fullName>
    </recommendedName>
</protein>
<dbReference type="Pfam" id="PF13704">
    <property type="entry name" value="Glyco_tranf_2_4"/>
    <property type="match status" value="1"/>
</dbReference>
<comment type="caution">
    <text evidence="1">The sequence shown here is derived from an EMBL/GenBank/DDBJ whole genome shotgun (WGS) entry which is preliminary data.</text>
</comment>
<organism evidence="1 2">
    <name type="scientific">Methylobacterium goesingense</name>
    <dbReference type="NCBI Taxonomy" id="243690"/>
    <lineage>
        <taxon>Bacteria</taxon>
        <taxon>Pseudomonadati</taxon>
        <taxon>Pseudomonadota</taxon>
        <taxon>Alphaproteobacteria</taxon>
        <taxon>Hyphomicrobiales</taxon>
        <taxon>Methylobacteriaceae</taxon>
        <taxon>Methylobacterium</taxon>
    </lineage>
</organism>
<keyword evidence="2" id="KW-1185">Reference proteome</keyword>
<dbReference type="Proteomes" id="UP001549145">
    <property type="component" value="Unassembled WGS sequence"/>
</dbReference>
<gene>
    <name evidence="1" type="ORF">ABID43_003711</name>
</gene>